<organism evidence="6 7">
    <name type="scientific">Algoriphagus alkaliphilus</name>
    <dbReference type="NCBI Taxonomy" id="279824"/>
    <lineage>
        <taxon>Bacteria</taxon>
        <taxon>Pseudomonadati</taxon>
        <taxon>Bacteroidota</taxon>
        <taxon>Cytophagia</taxon>
        <taxon>Cytophagales</taxon>
        <taxon>Cyclobacteriaceae</taxon>
        <taxon>Algoriphagus</taxon>
    </lineage>
</organism>
<evidence type="ECO:0000313" key="6">
    <source>
        <dbReference type="EMBL" id="SDA39194.1"/>
    </source>
</evidence>
<evidence type="ECO:0000256" key="1">
    <source>
        <dbReference type="ARBA" id="ARBA00022617"/>
    </source>
</evidence>
<dbReference type="STRING" id="279824.SAMN03080617_00235"/>
<proteinExistence type="predicted"/>
<protein>
    <submittedName>
        <fullName evidence="6">Cytochrome c</fullName>
    </submittedName>
</protein>
<dbReference type="InterPro" id="IPR009056">
    <property type="entry name" value="Cyt_c-like_dom"/>
</dbReference>
<keyword evidence="7" id="KW-1185">Reference proteome</keyword>
<dbReference type="SUPFAM" id="SSF50952">
    <property type="entry name" value="Soluble quinoprotein glucose dehydrogenase"/>
    <property type="match status" value="1"/>
</dbReference>
<sequence>MKNALFVSSVCFFLIFSCTPEKQEFGGEISTDTNQILIGKALFEKHCSTCHNFNEDAIGPNLSGLTRQIETEWIKEFIKNPSKSIEAKDQRALELLAKFKSQMPGFPDLTEQDLDAILSYLHTFETLPLEIVGDTTSNLIPEKIQDSGIRLRLEFFAQLPASDRVSPLAKMTKMEAIPGTQRLMINDQRIGLYELVDQNPVLYLSVVNARPDMVSKPGWATGVGSFAFHPEFQTNGLFYTAHTEPGGTQKSDFGFTDSLSVFMQWVVTEWKAENPTASVFKGTDREILRIDNASQAHGMQELTFNPNSKKGDPDFGLLYIGYGDGGTAEKRFAAISNHKGAGIYSSILRIDPAGKDGANGKYGIPKINPFAGIPDKAGEIIAYGFRNPNRVFWDATGNLHATDIGQHSIEEINRIEEGKFYGWPVREGTFTINPFGSFRTLYPLPADDKKFGIIYPLIQLEHDETVAIIGGYTIPDGPLKGKFVFGDIPSGRLFFADLGEKPQPKVQTWGIIFEGKEASMQTLVNHDRVDLKFGIDADRNVYIMSKTEGKIYKVKTN</sequence>
<dbReference type="InterPro" id="IPR036909">
    <property type="entry name" value="Cyt_c-like_dom_sf"/>
</dbReference>
<evidence type="ECO:0000313" key="7">
    <source>
        <dbReference type="Proteomes" id="UP000198756"/>
    </source>
</evidence>
<dbReference type="InterPro" id="IPR011041">
    <property type="entry name" value="Quinoprot_gluc/sorb_DH_b-prop"/>
</dbReference>
<dbReference type="PROSITE" id="PS51007">
    <property type="entry name" value="CYTC"/>
    <property type="match status" value="1"/>
</dbReference>
<dbReference type="GO" id="GO:0020037">
    <property type="term" value="F:heme binding"/>
    <property type="evidence" value="ECO:0007669"/>
    <property type="project" value="InterPro"/>
</dbReference>
<evidence type="ECO:0000256" key="2">
    <source>
        <dbReference type="ARBA" id="ARBA00022723"/>
    </source>
</evidence>
<dbReference type="Pfam" id="PF00034">
    <property type="entry name" value="Cytochrom_C"/>
    <property type="match status" value="1"/>
</dbReference>
<dbReference type="PANTHER" id="PTHR19328">
    <property type="entry name" value="HEDGEHOG-INTERACTING PROTEIN"/>
    <property type="match status" value="1"/>
</dbReference>
<gene>
    <name evidence="6" type="ORF">SAMN03080617_00235</name>
</gene>
<dbReference type="EMBL" id="FMXE01000002">
    <property type="protein sequence ID" value="SDA39194.1"/>
    <property type="molecule type" value="Genomic_DNA"/>
</dbReference>
<reference evidence="7" key="1">
    <citation type="submission" date="2016-10" db="EMBL/GenBank/DDBJ databases">
        <authorList>
            <person name="Varghese N."/>
            <person name="Submissions S."/>
        </authorList>
    </citation>
    <scope>NUCLEOTIDE SEQUENCE [LARGE SCALE GENOMIC DNA]</scope>
    <source>
        <strain evidence="7">DSM 22703</strain>
    </source>
</reference>
<dbReference type="GO" id="GO:0046872">
    <property type="term" value="F:metal ion binding"/>
    <property type="evidence" value="ECO:0007669"/>
    <property type="project" value="UniProtKB-KW"/>
</dbReference>
<dbReference type="SUPFAM" id="SSF46626">
    <property type="entry name" value="Cytochrome c"/>
    <property type="match status" value="1"/>
</dbReference>
<accession>A0A1G5V017</accession>
<dbReference type="PANTHER" id="PTHR19328:SF75">
    <property type="entry name" value="ALDOSE SUGAR DEHYDROGENASE YLII"/>
    <property type="match status" value="1"/>
</dbReference>
<keyword evidence="1 4" id="KW-0349">Heme</keyword>
<dbReference type="GO" id="GO:0009055">
    <property type="term" value="F:electron transfer activity"/>
    <property type="evidence" value="ECO:0007669"/>
    <property type="project" value="InterPro"/>
</dbReference>
<dbReference type="OrthoDB" id="9770043at2"/>
<keyword evidence="3 4" id="KW-0408">Iron</keyword>
<keyword evidence="2 4" id="KW-0479">Metal-binding</keyword>
<dbReference type="PROSITE" id="PS51257">
    <property type="entry name" value="PROKAR_LIPOPROTEIN"/>
    <property type="match status" value="1"/>
</dbReference>
<name>A0A1G5V017_9BACT</name>
<dbReference type="RefSeq" id="WP_092728113.1">
    <property type="nucleotide sequence ID" value="NZ_FMXE01000002.1"/>
</dbReference>
<evidence type="ECO:0000256" key="4">
    <source>
        <dbReference type="PROSITE-ProRule" id="PRU00433"/>
    </source>
</evidence>
<evidence type="ECO:0000259" key="5">
    <source>
        <dbReference type="PROSITE" id="PS51007"/>
    </source>
</evidence>
<dbReference type="InterPro" id="IPR011042">
    <property type="entry name" value="6-blade_b-propeller_TolB-like"/>
</dbReference>
<feature type="domain" description="Cytochrome c" evidence="5">
    <location>
        <begin position="34"/>
        <end position="125"/>
    </location>
</feature>
<dbReference type="AlphaFoldDB" id="A0A1G5V017"/>
<dbReference type="Pfam" id="PF07995">
    <property type="entry name" value="GSDH"/>
    <property type="match status" value="1"/>
</dbReference>
<dbReference type="Gene3D" id="2.120.10.30">
    <property type="entry name" value="TolB, C-terminal domain"/>
    <property type="match status" value="1"/>
</dbReference>
<dbReference type="InterPro" id="IPR012938">
    <property type="entry name" value="Glc/Sorbosone_DH"/>
</dbReference>
<dbReference type="Proteomes" id="UP000198756">
    <property type="component" value="Unassembled WGS sequence"/>
</dbReference>
<dbReference type="Gene3D" id="1.10.760.10">
    <property type="entry name" value="Cytochrome c-like domain"/>
    <property type="match status" value="1"/>
</dbReference>
<evidence type="ECO:0000256" key="3">
    <source>
        <dbReference type="ARBA" id="ARBA00023004"/>
    </source>
</evidence>